<name>A0AAE3GKJ8_9PSEU</name>
<dbReference type="EMBL" id="JAMTCK010000017">
    <property type="protein sequence ID" value="MCP2169308.1"/>
    <property type="molecule type" value="Genomic_DNA"/>
</dbReference>
<organism evidence="2 3">
    <name type="scientific">Goodfellowiella coeruleoviolacea</name>
    <dbReference type="NCBI Taxonomy" id="334858"/>
    <lineage>
        <taxon>Bacteria</taxon>
        <taxon>Bacillati</taxon>
        <taxon>Actinomycetota</taxon>
        <taxon>Actinomycetes</taxon>
        <taxon>Pseudonocardiales</taxon>
        <taxon>Pseudonocardiaceae</taxon>
        <taxon>Goodfellowiella</taxon>
    </lineage>
</organism>
<dbReference type="Proteomes" id="UP001206128">
    <property type="component" value="Unassembled WGS sequence"/>
</dbReference>
<feature type="region of interest" description="Disordered" evidence="1">
    <location>
        <begin position="1"/>
        <end position="35"/>
    </location>
</feature>
<dbReference type="RefSeq" id="WP_253777974.1">
    <property type="nucleotide sequence ID" value="NZ_JAMTCK010000017.1"/>
</dbReference>
<protein>
    <submittedName>
        <fullName evidence="2">Uncharacterized protein</fullName>
    </submittedName>
</protein>
<gene>
    <name evidence="2" type="ORF">LX83_006192</name>
</gene>
<evidence type="ECO:0000313" key="3">
    <source>
        <dbReference type="Proteomes" id="UP001206128"/>
    </source>
</evidence>
<accession>A0AAE3GKJ8</accession>
<keyword evidence="3" id="KW-1185">Reference proteome</keyword>
<feature type="compositionally biased region" description="Basic and acidic residues" evidence="1">
    <location>
        <begin position="1"/>
        <end position="24"/>
    </location>
</feature>
<dbReference type="AlphaFoldDB" id="A0AAE3GKJ8"/>
<evidence type="ECO:0000313" key="2">
    <source>
        <dbReference type="EMBL" id="MCP2169308.1"/>
    </source>
</evidence>
<evidence type="ECO:0000256" key="1">
    <source>
        <dbReference type="SAM" id="MobiDB-lite"/>
    </source>
</evidence>
<proteinExistence type="predicted"/>
<comment type="caution">
    <text evidence="2">The sequence shown here is derived from an EMBL/GenBank/DDBJ whole genome shotgun (WGS) entry which is preliminary data.</text>
</comment>
<reference evidence="2" key="1">
    <citation type="submission" date="2022-06" db="EMBL/GenBank/DDBJ databases">
        <title>Genomic Encyclopedia of Archaeal and Bacterial Type Strains, Phase II (KMG-II): from individual species to whole genera.</title>
        <authorList>
            <person name="Goeker M."/>
        </authorList>
    </citation>
    <scope>NUCLEOTIDE SEQUENCE</scope>
    <source>
        <strain evidence="2">DSM 43935</strain>
    </source>
</reference>
<sequence>MAKATHHDRIDPHWPEVKDGEHPVSELTSDTQGALSPFGDVTFPLASDALPYRHPVTEINWEK</sequence>